<evidence type="ECO:0000259" key="2">
    <source>
        <dbReference type="Pfam" id="PF01636"/>
    </source>
</evidence>
<feature type="compositionally biased region" description="Low complexity" evidence="1">
    <location>
        <begin position="46"/>
        <end position="58"/>
    </location>
</feature>
<organism evidence="3 4">
    <name type="scientific">Purpureocillium lavendulum</name>
    <dbReference type="NCBI Taxonomy" id="1247861"/>
    <lineage>
        <taxon>Eukaryota</taxon>
        <taxon>Fungi</taxon>
        <taxon>Dikarya</taxon>
        <taxon>Ascomycota</taxon>
        <taxon>Pezizomycotina</taxon>
        <taxon>Sordariomycetes</taxon>
        <taxon>Hypocreomycetidae</taxon>
        <taxon>Hypocreales</taxon>
        <taxon>Ophiocordycipitaceae</taxon>
        <taxon>Purpureocillium</taxon>
    </lineage>
</organism>
<dbReference type="SUPFAM" id="SSF56112">
    <property type="entry name" value="Protein kinase-like (PK-like)"/>
    <property type="match status" value="1"/>
</dbReference>
<feature type="region of interest" description="Disordered" evidence="1">
    <location>
        <begin position="46"/>
        <end position="76"/>
    </location>
</feature>
<dbReference type="InterPro" id="IPR002575">
    <property type="entry name" value="Aminoglycoside_PTrfase"/>
</dbReference>
<dbReference type="PANTHER" id="PTHR11012:SF30">
    <property type="entry name" value="PROTEIN KINASE-LIKE DOMAIN-CONTAINING"/>
    <property type="match status" value="1"/>
</dbReference>
<dbReference type="Proteomes" id="UP001163105">
    <property type="component" value="Unassembled WGS sequence"/>
</dbReference>
<protein>
    <submittedName>
        <fullName evidence="3">Pig-p domain-containing protein</fullName>
    </submittedName>
</protein>
<keyword evidence="4" id="KW-1185">Reference proteome</keyword>
<name>A0AB34FGQ8_9HYPO</name>
<feature type="domain" description="Aminoglycoside phosphotransferase" evidence="2">
    <location>
        <begin position="150"/>
        <end position="346"/>
    </location>
</feature>
<sequence length="463" mass="50412">MGSSSEPRHVAQVLLSELGLDVVSCKELQSLWAGYGHICAVVARPSPTSASSSGSSTSQLHERRFSESVGDGGGSGSGSLHLILKLISPPTRHGDEGHLRKMLSYEVEQYFYDEVAPAMAAGEDDGGPAVAVCLASTRRRARGEGAEALGDDLIAMVMTDLRPEYPIAGEKRATLDARQARAALEWLARFHSGSWKLLKPPGHLDPSLLLPPLQEEARRKQSGKAARTGKGLWLNGGYTYLATRRKEYAALVRDGSSEWSATLCKPLNSLSSSASSSTPSSSTASSSIAELVADFLTPRGRPFETYIHGDVKSENLFATAAGDRVAFFDFQYAGVGLGVCDLAKLFTCSVPLYLLTDRPSIPHGPGGRLPMGDGERELLDDYRETLLARRPRAAQCKGDNEHGYPWDTFVRHWEAALVDWCRFQASWGFWGNTEWLQARVRSILADEGWREWLLREAETAAAA</sequence>
<evidence type="ECO:0000313" key="3">
    <source>
        <dbReference type="EMBL" id="KAJ6438594.1"/>
    </source>
</evidence>
<evidence type="ECO:0000313" key="4">
    <source>
        <dbReference type="Proteomes" id="UP001163105"/>
    </source>
</evidence>
<evidence type="ECO:0000256" key="1">
    <source>
        <dbReference type="SAM" id="MobiDB-lite"/>
    </source>
</evidence>
<dbReference type="AlphaFoldDB" id="A0AB34FGQ8"/>
<dbReference type="Pfam" id="PF01636">
    <property type="entry name" value="APH"/>
    <property type="match status" value="1"/>
</dbReference>
<gene>
    <name evidence="3" type="ORF">O9K51_09188</name>
</gene>
<dbReference type="InterPro" id="IPR011009">
    <property type="entry name" value="Kinase-like_dom_sf"/>
</dbReference>
<accession>A0AB34FGQ8</accession>
<dbReference type="EMBL" id="JAQHRD010000008">
    <property type="protein sequence ID" value="KAJ6438594.1"/>
    <property type="molecule type" value="Genomic_DNA"/>
</dbReference>
<proteinExistence type="predicted"/>
<dbReference type="Gene3D" id="3.90.1200.10">
    <property type="match status" value="1"/>
</dbReference>
<comment type="caution">
    <text evidence="3">The sequence shown here is derived from an EMBL/GenBank/DDBJ whole genome shotgun (WGS) entry which is preliminary data.</text>
</comment>
<reference evidence="3" key="1">
    <citation type="submission" date="2023-01" db="EMBL/GenBank/DDBJ databases">
        <title>The growth and conidiation of Purpureocillium lavendulum are regulated by nitrogen source and histone H3K14 acetylation.</title>
        <authorList>
            <person name="Tang P."/>
            <person name="Han J."/>
            <person name="Zhang C."/>
            <person name="Tang P."/>
            <person name="Qi F."/>
            <person name="Zhang K."/>
            <person name="Liang L."/>
        </authorList>
    </citation>
    <scope>NUCLEOTIDE SEQUENCE</scope>
    <source>
        <strain evidence="3">YMF1.00683</strain>
    </source>
</reference>
<dbReference type="PANTHER" id="PTHR11012">
    <property type="entry name" value="PROTEIN KINASE-LIKE DOMAIN-CONTAINING"/>
    <property type="match status" value="1"/>
</dbReference>